<name>A0A8H6LY04_9AGAR</name>
<evidence type="ECO:0008006" key="6">
    <source>
        <dbReference type="Google" id="ProtNLM"/>
    </source>
</evidence>
<feature type="region of interest" description="Disordered" evidence="1">
    <location>
        <begin position="168"/>
        <end position="191"/>
    </location>
</feature>
<reference evidence="4 5" key="1">
    <citation type="submission" date="2020-07" db="EMBL/GenBank/DDBJ databases">
        <title>Comparative genomics of pyrophilous fungi reveals a link between fire events and developmental genes.</title>
        <authorList>
            <consortium name="DOE Joint Genome Institute"/>
            <person name="Steindorff A.S."/>
            <person name="Carver A."/>
            <person name="Calhoun S."/>
            <person name="Stillman K."/>
            <person name="Liu H."/>
            <person name="Lipzen A."/>
            <person name="Pangilinan J."/>
            <person name="Labutti K."/>
            <person name="Bruns T.D."/>
            <person name="Grigoriev I.V."/>
        </authorList>
    </citation>
    <scope>NUCLEOTIDE SEQUENCE [LARGE SCALE GENOMIC DNA]</scope>
    <source>
        <strain evidence="4 5">CBS 144469</strain>
    </source>
</reference>
<evidence type="ECO:0000256" key="2">
    <source>
        <dbReference type="SAM" id="SignalP"/>
    </source>
</evidence>
<dbReference type="AlphaFoldDB" id="A0A8H6LY04"/>
<gene>
    <name evidence="4" type="ORF">DFP72DRAFT_926537</name>
    <name evidence="3" type="ORF">DFP72DRAFT_933850</name>
</gene>
<comment type="caution">
    <text evidence="4">The sequence shown here is derived from an EMBL/GenBank/DDBJ whole genome shotgun (WGS) entry which is preliminary data.</text>
</comment>
<dbReference type="EMBL" id="JACGCI010000148">
    <property type="protein sequence ID" value="KAF6743342.1"/>
    <property type="molecule type" value="Genomic_DNA"/>
</dbReference>
<dbReference type="Pfam" id="PF21203">
    <property type="entry name" value="ECM10"/>
    <property type="match status" value="1"/>
</dbReference>
<protein>
    <recommendedName>
        <fullName evidence="6">ER membrane protein complex subunit 10</fullName>
    </recommendedName>
</protein>
<feature type="chain" id="PRO_5035140737" description="ER membrane protein complex subunit 10" evidence="2">
    <location>
        <begin position="21"/>
        <end position="229"/>
    </location>
</feature>
<dbReference type="OrthoDB" id="1894652at2759"/>
<evidence type="ECO:0000313" key="4">
    <source>
        <dbReference type="EMBL" id="KAF6745281.1"/>
    </source>
</evidence>
<dbReference type="EMBL" id="JACGCI010000108">
    <property type="protein sequence ID" value="KAF6745281.1"/>
    <property type="molecule type" value="Genomic_DNA"/>
</dbReference>
<evidence type="ECO:0000256" key="1">
    <source>
        <dbReference type="SAM" id="MobiDB-lite"/>
    </source>
</evidence>
<dbReference type="PANTHER" id="PTHR39219">
    <property type="entry name" value="ER MEMBRANE PROTEIN COMPLEX SUBUNIT 10"/>
    <property type="match status" value="1"/>
</dbReference>
<dbReference type="PANTHER" id="PTHR39219:SF1">
    <property type="entry name" value="ER MEMBRANE PROTEIN COMPLEX SUBUNIT 10"/>
    <property type="match status" value="1"/>
</dbReference>
<sequence>MLSLLSLLTVLLAFAAHVHAAQFTLHHRVVHPSLQDAPFLERGTLELSGSSAHIASASTAAQNLVLFEQQLHSAKDKSGALYQIALQQPGTAASQGEWSISSVKVCHLGAATSQTLFVYLSEDGSPYSINNFVSPIPHNGACPSPSPDSPLRDFAGRITSLNTTILLRKPSSPPSPELKTPPPLTPEGEVVQPVPEKGFFQKYWMYITIFLVAIMLTGGGPEEGQGAGK</sequence>
<organism evidence="4 5">
    <name type="scientific">Ephemerocybe angulata</name>
    <dbReference type="NCBI Taxonomy" id="980116"/>
    <lineage>
        <taxon>Eukaryota</taxon>
        <taxon>Fungi</taxon>
        <taxon>Dikarya</taxon>
        <taxon>Basidiomycota</taxon>
        <taxon>Agaricomycotina</taxon>
        <taxon>Agaricomycetes</taxon>
        <taxon>Agaricomycetidae</taxon>
        <taxon>Agaricales</taxon>
        <taxon>Agaricineae</taxon>
        <taxon>Psathyrellaceae</taxon>
        <taxon>Ephemerocybe</taxon>
    </lineage>
</organism>
<dbReference type="CDD" id="cd22209">
    <property type="entry name" value="EMC10"/>
    <property type="match status" value="1"/>
</dbReference>
<evidence type="ECO:0000313" key="3">
    <source>
        <dbReference type="EMBL" id="KAF6743342.1"/>
    </source>
</evidence>
<accession>A0A8H6LY04</accession>
<keyword evidence="5" id="KW-1185">Reference proteome</keyword>
<proteinExistence type="predicted"/>
<feature type="compositionally biased region" description="Pro residues" evidence="1">
    <location>
        <begin position="171"/>
        <end position="185"/>
    </location>
</feature>
<keyword evidence="2" id="KW-0732">Signal</keyword>
<dbReference type="Proteomes" id="UP000521943">
    <property type="component" value="Unassembled WGS sequence"/>
</dbReference>
<feature type="signal peptide" evidence="2">
    <location>
        <begin position="1"/>
        <end position="20"/>
    </location>
</feature>
<evidence type="ECO:0000313" key="5">
    <source>
        <dbReference type="Proteomes" id="UP000521943"/>
    </source>
</evidence>